<dbReference type="GO" id="GO:0005829">
    <property type="term" value="C:cytosol"/>
    <property type="evidence" value="ECO:0007669"/>
    <property type="project" value="TreeGrafter"/>
</dbReference>
<dbReference type="GO" id="GO:0006355">
    <property type="term" value="P:regulation of DNA-templated transcription"/>
    <property type="evidence" value="ECO:0007669"/>
    <property type="project" value="TreeGrafter"/>
</dbReference>
<dbReference type="AlphaFoldDB" id="A0A7S2FZY8"/>
<dbReference type="GO" id="GO:0016274">
    <property type="term" value="F:protein-arginine N-methyltransferase activity"/>
    <property type="evidence" value="ECO:0007669"/>
    <property type="project" value="InterPro"/>
</dbReference>
<dbReference type="GO" id="GO:0005634">
    <property type="term" value="C:nucleus"/>
    <property type="evidence" value="ECO:0007669"/>
    <property type="project" value="TreeGrafter"/>
</dbReference>
<keyword evidence="1 4" id="KW-0489">Methyltransferase</keyword>
<dbReference type="PROSITE" id="PS51678">
    <property type="entry name" value="SAM_MT_PRMT"/>
    <property type="match status" value="1"/>
</dbReference>
<dbReference type="PIRSF" id="PIRSF015894">
    <property type="entry name" value="Skb1_MeTrfase"/>
    <property type="match status" value="1"/>
</dbReference>
<evidence type="ECO:0000256" key="5">
    <source>
        <dbReference type="PIRSR" id="PIRSR015894-1"/>
    </source>
</evidence>
<feature type="binding site" evidence="6">
    <location>
        <begin position="362"/>
        <end position="363"/>
    </location>
    <ligand>
        <name>S-adenosyl-L-methionine</name>
        <dbReference type="ChEBI" id="CHEBI:59789"/>
    </ligand>
</feature>
<evidence type="ECO:0000259" key="9">
    <source>
        <dbReference type="Pfam" id="PF17285"/>
    </source>
</evidence>
<dbReference type="InterPro" id="IPR029063">
    <property type="entry name" value="SAM-dependent_MTases_sf"/>
</dbReference>
<keyword evidence="2 4" id="KW-0808">Transferase</keyword>
<evidence type="ECO:0000256" key="4">
    <source>
        <dbReference type="PIRNR" id="PIRNR015894"/>
    </source>
</evidence>
<dbReference type="InterPro" id="IPR035248">
    <property type="entry name" value="PRMT5_C"/>
</dbReference>
<dbReference type="SUPFAM" id="SSF53335">
    <property type="entry name" value="S-adenosyl-L-methionine-dependent methyltransferases"/>
    <property type="match status" value="1"/>
</dbReference>
<feature type="binding site" evidence="6">
    <location>
        <begin position="472"/>
        <end position="473"/>
    </location>
    <ligand>
        <name>S-adenosyl-L-methionine</name>
        <dbReference type="ChEBI" id="CHEBI:59789"/>
    </ligand>
</feature>
<dbReference type="Gene3D" id="2.70.160.11">
    <property type="entry name" value="Hnrnp arginine n-methyltransferase1"/>
    <property type="match status" value="1"/>
</dbReference>
<dbReference type="InterPro" id="IPR025799">
    <property type="entry name" value="Arg_MeTrfase"/>
</dbReference>
<protein>
    <recommendedName>
        <fullName evidence="4">Protein arginine N-methyltransferase</fullName>
    </recommendedName>
</protein>
<dbReference type="Gene3D" id="3.40.50.150">
    <property type="entry name" value="Vaccinia Virus protein VP39"/>
    <property type="match status" value="1"/>
</dbReference>
<keyword evidence="3 4" id="KW-0949">S-adenosyl-L-methionine</keyword>
<dbReference type="CDD" id="cd02440">
    <property type="entry name" value="AdoMet_MTases"/>
    <property type="match status" value="1"/>
</dbReference>
<feature type="active site" description="Proton donor/acceptor" evidence="5">
    <location>
        <position position="488"/>
    </location>
</feature>
<gene>
    <name evidence="11" type="ORF">DSPE1174_LOCUS14441</name>
</gene>
<feature type="binding site" evidence="6">
    <location>
        <position position="445"/>
    </location>
    <ligand>
        <name>S-adenosyl-L-methionine</name>
        <dbReference type="ChEBI" id="CHEBI:59789"/>
    </ligand>
</feature>
<dbReference type="Pfam" id="PF17285">
    <property type="entry name" value="PRMT5_TIM"/>
    <property type="match status" value="1"/>
</dbReference>
<feature type="domain" description="PRMT5 arginine-N-methyltransferase" evidence="8">
    <location>
        <begin position="325"/>
        <end position="517"/>
    </location>
</feature>
<feature type="site" description="Critical for specifying symmetric addition of methyl groups" evidence="7">
    <location>
        <position position="356"/>
    </location>
</feature>
<dbReference type="PANTHER" id="PTHR10738:SF0">
    <property type="entry name" value="PROTEIN ARGININE N-METHYLTRANSFERASE 5"/>
    <property type="match status" value="1"/>
</dbReference>
<evidence type="ECO:0000256" key="7">
    <source>
        <dbReference type="PIRSR" id="PIRSR015894-3"/>
    </source>
</evidence>
<dbReference type="Pfam" id="PF05185">
    <property type="entry name" value="PRMT5"/>
    <property type="match status" value="1"/>
</dbReference>
<evidence type="ECO:0000256" key="2">
    <source>
        <dbReference type="ARBA" id="ARBA00022679"/>
    </source>
</evidence>
<dbReference type="EMBL" id="HBGS01028493">
    <property type="protein sequence ID" value="CAD9424462.1"/>
    <property type="molecule type" value="Transcribed_RNA"/>
</dbReference>
<reference evidence="11" key="1">
    <citation type="submission" date="2021-01" db="EMBL/GenBank/DDBJ databases">
        <authorList>
            <person name="Corre E."/>
            <person name="Pelletier E."/>
            <person name="Niang G."/>
            <person name="Scheremetjew M."/>
            <person name="Finn R."/>
            <person name="Kale V."/>
            <person name="Holt S."/>
            <person name="Cochrane G."/>
            <person name="Meng A."/>
            <person name="Brown T."/>
            <person name="Cohen L."/>
        </authorList>
    </citation>
    <scope>NUCLEOTIDE SEQUENCE</scope>
    <source>
        <strain evidence="11">CCMP1381</strain>
    </source>
</reference>
<feature type="binding site" evidence="6">
    <location>
        <position position="353"/>
    </location>
    <ligand>
        <name>S-adenosyl-L-methionine</name>
        <dbReference type="ChEBI" id="CHEBI:59789"/>
    </ligand>
</feature>
<accession>A0A7S2FZY8</accession>
<dbReference type="InterPro" id="IPR035075">
    <property type="entry name" value="PRMT5"/>
</dbReference>
<evidence type="ECO:0000256" key="6">
    <source>
        <dbReference type="PIRSR" id="PIRSR015894-2"/>
    </source>
</evidence>
<evidence type="ECO:0000259" key="10">
    <source>
        <dbReference type="Pfam" id="PF17286"/>
    </source>
</evidence>
<dbReference type="InterPro" id="IPR007857">
    <property type="entry name" value="Arg_MeTrfase_PRMT5"/>
</dbReference>
<evidence type="ECO:0000259" key="8">
    <source>
        <dbReference type="Pfam" id="PF05185"/>
    </source>
</evidence>
<evidence type="ECO:0000256" key="3">
    <source>
        <dbReference type="ARBA" id="ARBA00022691"/>
    </source>
</evidence>
<comment type="similarity">
    <text evidence="4">Belongs to the class I-like SAM-binding methyltransferase superfamily.</text>
</comment>
<feature type="domain" description="PRMT5 oligomerisation" evidence="10">
    <location>
        <begin position="520"/>
        <end position="693"/>
    </location>
</feature>
<dbReference type="InterPro" id="IPR035247">
    <property type="entry name" value="PRMT5_TIM"/>
</dbReference>
<sequence length="695" mass="78400">MTHYRRQITRCAKMERRVISGVDLNSVPDISKAIDEAHQEGFDFISIPLVHPRQRRGTLGLQEKRKAPMTRSDMLLNSSTWTSAVVGKLSRWMWPALEHRGEDGWAARRAAEATLKQEISWASHLSLPAVLFPPLPRPCVNTSRLINQTVQQLPYFQVWITVRLSDYSTSQFDSPCNEGSDPPSDCDGTIASFLEDTGMSTDETALSEEAQSPWQEWNILRMLTEHSQVLFVALELCEEKDLPGEEELCRWEGEPVKVLVFPTSIFHSNRKGFPVLSRRHQALYRRFLRFNVQVMISGRANHPNGRCVYLQYLKHVAEQLPPLTSDEKFEAPYLDYLQAPLQPLMDNLESQTYETFERDPVKYEQYRKATALALTQRVAAMTNNTTNPLKTGTASNHTIEYRVVVMVVGAGRGPLVRAALKAASEVDELLAEEGRGLDMVVYAVEKNPNAVVTLQNLVEMEGWDNVTVIASDMRACHPPEKADIMISELLGSFGDNELSPECLDGAQEYLADHGVSIPCSYTSYVGPVAASKLWNEVRNNKGIRSGGGDTLKAMETAYVVKMHNVKVLAEIKPCFTFTHPQKQPTDNHRFAAMKWTLDAPTTVHGFSGYFEAQLLGDIYISIVPNTENYSEGMFSWFPLYFPLRHPVMVGKNEVIELDMWRCGNASRVWYEWAAITGHHTSPVHNPNGRSYFIGL</sequence>
<organism evidence="11">
    <name type="scientific">Octactis speculum</name>
    <dbReference type="NCBI Taxonomy" id="3111310"/>
    <lineage>
        <taxon>Eukaryota</taxon>
        <taxon>Sar</taxon>
        <taxon>Stramenopiles</taxon>
        <taxon>Ochrophyta</taxon>
        <taxon>Dictyochophyceae</taxon>
        <taxon>Dictyochales</taxon>
        <taxon>Dictyochaceae</taxon>
        <taxon>Octactis</taxon>
    </lineage>
</organism>
<evidence type="ECO:0000313" key="11">
    <source>
        <dbReference type="EMBL" id="CAD9424462.1"/>
    </source>
</evidence>
<proteinExistence type="inferred from homology"/>
<feature type="active site" description="Proton donor/acceptor" evidence="5">
    <location>
        <position position="497"/>
    </location>
</feature>
<dbReference type="Pfam" id="PF17286">
    <property type="entry name" value="PRMT5_C"/>
    <property type="match status" value="1"/>
</dbReference>
<feature type="domain" description="PRMT5 TIM barrel" evidence="9">
    <location>
        <begin position="41"/>
        <end position="317"/>
    </location>
</feature>
<dbReference type="GO" id="GO:0032259">
    <property type="term" value="P:methylation"/>
    <property type="evidence" value="ECO:0007669"/>
    <property type="project" value="UniProtKB-KW"/>
</dbReference>
<dbReference type="Gene3D" id="3.20.20.150">
    <property type="entry name" value="Divalent-metal-dependent TIM barrel enzymes"/>
    <property type="match status" value="1"/>
</dbReference>
<dbReference type="PANTHER" id="PTHR10738">
    <property type="entry name" value="PROTEIN ARGININE N-METHYLTRANSFERASE 5"/>
    <property type="match status" value="1"/>
</dbReference>
<name>A0A7S2FZY8_9STRA</name>
<evidence type="ECO:0000256" key="1">
    <source>
        <dbReference type="ARBA" id="ARBA00022603"/>
    </source>
</evidence>